<keyword evidence="3" id="KW-1185">Reference proteome</keyword>
<evidence type="ECO:0000313" key="2">
    <source>
        <dbReference type="EMBL" id="PVX71583.1"/>
    </source>
</evidence>
<organism evidence="2 3">
    <name type="scientific">Paraburkholderia unamae</name>
    <dbReference type="NCBI Taxonomy" id="219649"/>
    <lineage>
        <taxon>Bacteria</taxon>
        <taxon>Pseudomonadati</taxon>
        <taxon>Pseudomonadota</taxon>
        <taxon>Betaproteobacteria</taxon>
        <taxon>Burkholderiales</taxon>
        <taxon>Burkholderiaceae</taxon>
        <taxon>Paraburkholderia</taxon>
    </lineage>
</organism>
<dbReference type="Pfam" id="PF02515">
    <property type="entry name" value="CoA_transf_3"/>
    <property type="match status" value="1"/>
</dbReference>
<evidence type="ECO:0000313" key="3">
    <source>
        <dbReference type="Proteomes" id="UP000245712"/>
    </source>
</evidence>
<dbReference type="EMBL" id="QEOB01000028">
    <property type="protein sequence ID" value="PVX71583.1"/>
    <property type="molecule type" value="Genomic_DNA"/>
</dbReference>
<dbReference type="InterPro" id="IPR050483">
    <property type="entry name" value="CoA-transferase_III_domain"/>
</dbReference>
<dbReference type="Proteomes" id="UP000245712">
    <property type="component" value="Unassembled WGS sequence"/>
</dbReference>
<keyword evidence="1" id="KW-0808">Transferase</keyword>
<dbReference type="PANTHER" id="PTHR48207:SF3">
    <property type="entry name" value="SUCCINATE--HYDROXYMETHYLGLUTARATE COA-TRANSFERASE"/>
    <property type="match status" value="1"/>
</dbReference>
<dbReference type="Gene3D" id="3.40.50.10540">
    <property type="entry name" value="Crotonobetainyl-coa:carnitine coa-transferase, domain 1"/>
    <property type="match status" value="1"/>
</dbReference>
<dbReference type="SUPFAM" id="SSF89796">
    <property type="entry name" value="CoA-transferase family III (CaiB/BaiF)"/>
    <property type="match status" value="1"/>
</dbReference>
<comment type="caution">
    <text evidence="2">The sequence shown here is derived from an EMBL/GenBank/DDBJ whole genome shotgun (WGS) entry which is preliminary data.</text>
</comment>
<sequence length="393" mass="42786">MSSKPLAGVRVLEVGAYISAPYAGMLLSALGADVVKIEPLDGEAFRRGIGNASHYFVQYNAGKRSVAVDLKSPEGVRLIKTLLPQFDVLTENMRPGKMEKLGLGVEVCREINPRLVYASVSGFGSGGPLSDRPAYDTIGQSYGGFYHMMNDEGHARLTGTCLADLITGVSATMGILAALLGRERSREGTGALVETSLLEAISLLTIDAITQRSETSQDPTRESRHPQAQNFCLNTASGGAVTLHLSGSEKFWAALTRAIERPDLFDDPRFRRYSDRVVPENYRALVAILEEAFATRSRDEWERRLAEADVPYAPVLSLSELAAHPQVRWLELMGASPDGQTLVRPPWRFDGQRPQRGEPTAHVGEHTRQVLREILSESEVEALIANGTVASAG</sequence>
<accession>A0ABX5K9P7</accession>
<name>A0ABX5K9P7_9BURK</name>
<gene>
    <name evidence="2" type="ORF">C7402_1286</name>
</gene>
<dbReference type="InterPro" id="IPR003673">
    <property type="entry name" value="CoA-Trfase_fam_III"/>
</dbReference>
<dbReference type="InterPro" id="IPR023606">
    <property type="entry name" value="CoA-Trfase_III_dom_1_sf"/>
</dbReference>
<dbReference type="InterPro" id="IPR044855">
    <property type="entry name" value="CoA-Trfase_III_dom3_sf"/>
</dbReference>
<dbReference type="RefSeq" id="WP_116614256.1">
    <property type="nucleotide sequence ID" value="NZ_CAJZAT010000231.1"/>
</dbReference>
<proteinExistence type="predicted"/>
<evidence type="ECO:0000256" key="1">
    <source>
        <dbReference type="ARBA" id="ARBA00022679"/>
    </source>
</evidence>
<dbReference type="Gene3D" id="3.30.1540.10">
    <property type="entry name" value="formyl-coa transferase, domain 3"/>
    <property type="match status" value="1"/>
</dbReference>
<dbReference type="PANTHER" id="PTHR48207">
    <property type="entry name" value="SUCCINATE--HYDROXYMETHYLGLUTARATE COA-TRANSFERASE"/>
    <property type="match status" value="1"/>
</dbReference>
<reference evidence="2 3" key="1">
    <citation type="submission" date="2018-05" db="EMBL/GenBank/DDBJ databases">
        <title>Genomic Encyclopedia of Type Strains, Phase IV (KMG-V): Genome sequencing to study the core and pangenomes of soil and plant-associated prokaryotes.</title>
        <authorList>
            <person name="Whitman W."/>
        </authorList>
    </citation>
    <scope>NUCLEOTIDE SEQUENCE [LARGE SCALE GENOMIC DNA]</scope>
    <source>
        <strain evidence="2 3">SCZa-39</strain>
    </source>
</reference>
<protein>
    <submittedName>
        <fullName evidence="2">Crotonobetainyl-CoA:carnitine CoA-transferase CaiB-like acyl-CoA transferase</fullName>
    </submittedName>
</protein>